<name>A0A8S1QPL6_PARPR</name>
<accession>A0A8S1QPL6</accession>
<dbReference type="Proteomes" id="UP000688137">
    <property type="component" value="Unassembled WGS sequence"/>
</dbReference>
<sequence length="151" mass="18436">MEQQAICYKLCQQIDLTYKSRFSQDQLIEKRIKLNLQFQVQFKQSELTDNINQMVTQDQILMIKGREDIVSINFLMLKTQRYIERPQSQKQIRATMQMESYQIFILPRRIITVLGLFKIQQRQQDYQNCTNLSKKILKYLQKKEQYFYQNF</sequence>
<proteinExistence type="predicted"/>
<dbReference type="AlphaFoldDB" id="A0A8S1QPL6"/>
<dbReference type="EMBL" id="CAJJDM010000202">
    <property type="protein sequence ID" value="CAD8117251.1"/>
    <property type="molecule type" value="Genomic_DNA"/>
</dbReference>
<gene>
    <name evidence="1" type="ORF">PPRIM_AZ9-3.1.T1930005</name>
</gene>
<protein>
    <submittedName>
        <fullName evidence="1">Uncharacterized protein</fullName>
    </submittedName>
</protein>
<evidence type="ECO:0000313" key="2">
    <source>
        <dbReference type="Proteomes" id="UP000688137"/>
    </source>
</evidence>
<keyword evidence="2" id="KW-1185">Reference proteome</keyword>
<organism evidence="1 2">
    <name type="scientific">Paramecium primaurelia</name>
    <dbReference type="NCBI Taxonomy" id="5886"/>
    <lineage>
        <taxon>Eukaryota</taxon>
        <taxon>Sar</taxon>
        <taxon>Alveolata</taxon>
        <taxon>Ciliophora</taxon>
        <taxon>Intramacronucleata</taxon>
        <taxon>Oligohymenophorea</taxon>
        <taxon>Peniculida</taxon>
        <taxon>Parameciidae</taxon>
        <taxon>Paramecium</taxon>
    </lineage>
</organism>
<comment type="caution">
    <text evidence="1">The sequence shown here is derived from an EMBL/GenBank/DDBJ whole genome shotgun (WGS) entry which is preliminary data.</text>
</comment>
<evidence type="ECO:0000313" key="1">
    <source>
        <dbReference type="EMBL" id="CAD8117251.1"/>
    </source>
</evidence>
<reference evidence="1" key="1">
    <citation type="submission" date="2021-01" db="EMBL/GenBank/DDBJ databases">
        <authorList>
            <consortium name="Genoscope - CEA"/>
            <person name="William W."/>
        </authorList>
    </citation>
    <scope>NUCLEOTIDE SEQUENCE</scope>
</reference>